<evidence type="ECO:0000259" key="6">
    <source>
        <dbReference type="PROSITE" id="PS50089"/>
    </source>
</evidence>
<sequence length="422" mass="44820">MDSPFSATTAATTATSSSTAAATARPSASITSSAHYFDPEEFFAMSSPNVRLRRSSRTAIVNSRSAVPVVASPAAAHTRTTVASASRSFTHSIFSPEAANASSASTSSSSTRAARKRRHHVEPENPEGQEASNCSSFPPPAKRRRCTNNSHQTTTTTSSKKRSASAKKPPTASMLKAPPPTVTKNDDQKPAAAENCCICMCDVKPEDVSQINGCDHHFCFGCIEKWAERENSCPLCKSRFTKIERVNKKRQKGVKNTKKVRQRDQRSDLMPGAAIEGLLASLSASRTIGGSAGLARIIFGVSGPGTGPFGNNTMAGHPASFGLLDSSDEDDEHPFSLLRFGGPAAGIRISAFTAGASPTHPAASFSIRYARLPHHTPPPPPQERARSHATNGNDATAGNRNNPLEINSDTDDEDSVQILDFD</sequence>
<comment type="caution">
    <text evidence="7">The sequence shown here is derived from an EMBL/GenBank/DDBJ whole genome shotgun (WGS) entry which is preliminary data.</text>
</comment>
<dbReference type="Pfam" id="PF13639">
    <property type="entry name" value="zf-RING_2"/>
    <property type="match status" value="1"/>
</dbReference>
<dbReference type="InterPro" id="IPR001841">
    <property type="entry name" value="Znf_RING"/>
</dbReference>
<dbReference type="PROSITE" id="PS50089">
    <property type="entry name" value="ZF_RING_2"/>
    <property type="match status" value="1"/>
</dbReference>
<reference evidence="7" key="2">
    <citation type="submission" date="2021-04" db="EMBL/GenBank/DDBJ databases">
        <authorList>
            <person name="Podell S."/>
        </authorList>
    </citation>
    <scope>NUCLEOTIDE SEQUENCE</scope>
    <source>
        <strain evidence="7">Hildebrandi</strain>
    </source>
</reference>
<protein>
    <submittedName>
        <fullName evidence="7">Ring finger domain containing protein</fullName>
    </submittedName>
</protein>
<feature type="compositionally biased region" description="Acidic residues" evidence="5">
    <location>
        <begin position="408"/>
        <end position="422"/>
    </location>
</feature>
<feature type="region of interest" description="Disordered" evidence="5">
    <location>
        <begin position="96"/>
        <end position="187"/>
    </location>
</feature>
<dbReference type="Proteomes" id="UP000693970">
    <property type="component" value="Unassembled WGS sequence"/>
</dbReference>
<evidence type="ECO:0000256" key="3">
    <source>
        <dbReference type="ARBA" id="ARBA00022833"/>
    </source>
</evidence>
<organism evidence="7 8">
    <name type="scientific">Nitzschia inconspicua</name>
    <dbReference type="NCBI Taxonomy" id="303405"/>
    <lineage>
        <taxon>Eukaryota</taxon>
        <taxon>Sar</taxon>
        <taxon>Stramenopiles</taxon>
        <taxon>Ochrophyta</taxon>
        <taxon>Bacillariophyta</taxon>
        <taxon>Bacillariophyceae</taxon>
        <taxon>Bacillariophycidae</taxon>
        <taxon>Bacillariales</taxon>
        <taxon>Bacillariaceae</taxon>
        <taxon>Nitzschia</taxon>
    </lineage>
</organism>
<dbReference type="OrthoDB" id="1630758at2759"/>
<dbReference type="InterPro" id="IPR058746">
    <property type="entry name" value="Znf_RING-type_Topors"/>
</dbReference>
<dbReference type="CDD" id="cd16574">
    <property type="entry name" value="RING-HC_Topors"/>
    <property type="match status" value="1"/>
</dbReference>
<dbReference type="SMART" id="SM00184">
    <property type="entry name" value="RING"/>
    <property type="match status" value="1"/>
</dbReference>
<name>A0A9K3PR29_9STRA</name>
<feature type="compositionally biased region" description="Polar residues" evidence="5">
    <location>
        <begin position="388"/>
        <end position="407"/>
    </location>
</feature>
<dbReference type="PROSITE" id="PS00518">
    <property type="entry name" value="ZF_RING_1"/>
    <property type="match status" value="1"/>
</dbReference>
<feature type="compositionally biased region" description="Low complexity" evidence="5">
    <location>
        <begin position="98"/>
        <end position="112"/>
    </location>
</feature>
<accession>A0A9K3PR29</accession>
<evidence type="ECO:0000313" key="7">
    <source>
        <dbReference type="EMBL" id="KAG7356143.1"/>
    </source>
</evidence>
<dbReference type="PANTHER" id="PTHR46563">
    <property type="entry name" value="RING-TYPE DOMAIN-CONTAINING PROTEIN"/>
    <property type="match status" value="1"/>
</dbReference>
<dbReference type="PANTHER" id="PTHR46563:SF4">
    <property type="entry name" value="ASPARTYL_ASPARAGINYL BETA-HYDROXYLASE ISOFORM X1"/>
    <property type="match status" value="1"/>
</dbReference>
<keyword evidence="2 4" id="KW-0863">Zinc-finger</keyword>
<feature type="region of interest" description="Disordered" evidence="5">
    <location>
        <begin position="1"/>
        <end position="31"/>
    </location>
</feature>
<evidence type="ECO:0000256" key="2">
    <source>
        <dbReference type="ARBA" id="ARBA00022771"/>
    </source>
</evidence>
<dbReference type="InterPro" id="IPR017907">
    <property type="entry name" value="Znf_RING_CS"/>
</dbReference>
<proteinExistence type="predicted"/>
<keyword evidence="3" id="KW-0862">Zinc</keyword>
<dbReference type="AlphaFoldDB" id="A0A9K3PR29"/>
<evidence type="ECO:0000313" key="8">
    <source>
        <dbReference type="Proteomes" id="UP000693970"/>
    </source>
</evidence>
<reference evidence="7" key="1">
    <citation type="journal article" date="2021" name="Sci. Rep.">
        <title>Diploid genomic architecture of Nitzschia inconspicua, an elite biomass production diatom.</title>
        <authorList>
            <person name="Oliver A."/>
            <person name="Podell S."/>
            <person name="Pinowska A."/>
            <person name="Traller J.C."/>
            <person name="Smith S.R."/>
            <person name="McClure R."/>
            <person name="Beliaev A."/>
            <person name="Bohutskyi P."/>
            <person name="Hill E.A."/>
            <person name="Rabines A."/>
            <person name="Zheng H."/>
            <person name="Allen L.Z."/>
            <person name="Kuo A."/>
            <person name="Grigoriev I.V."/>
            <person name="Allen A.E."/>
            <person name="Hazlebeck D."/>
            <person name="Allen E.E."/>
        </authorList>
    </citation>
    <scope>NUCLEOTIDE SEQUENCE</scope>
    <source>
        <strain evidence="7">Hildebrandi</strain>
    </source>
</reference>
<feature type="region of interest" description="Disordered" evidence="5">
    <location>
        <begin position="371"/>
        <end position="422"/>
    </location>
</feature>
<evidence type="ECO:0000256" key="5">
    <source>
        <dbReference type="SAM" id="MobiDB-lite"/>
    </source>
</evidence>
<evidence type="ECO:0000256" key="1">
    <source>
        <dbReference type="ARBA" id="ARBA00022723"/>
    </source>
</evidence>
<keyword evidence="1" id="KW-0479">Metal-binding</keyword>
<feature type="domain" description="RING-type" evidence="6">
    <location>
        <begin position="196"/>
        <end position="237"/>
    </location>
</feature>
<dbReference type="EMBL" id="JAGRRH010000015">
    <property type="protein sequence ID" value="KAG7356143.1"/>
    <property type="molecule type" value="Genomic_DNA"/>
</dbReference>
<gene>
    <name evidence="7" type="ORF">IV203_000829</name>
</gene>
<keyword evidence="8" id="KW-1185">Reference proteome</keyword>
<dbReference type="GO" id="GO:0008270">
    <property type="term" value="F:zinc ion binding"/>
    <property type="evidence" value="ECO:0007669"/>
    <property type="project" value="UniProtKB-KW"/>
</dbReference>
<evidence type="ECO:0000256" key="4">
    <source>
        <dbReference type="PROSITE-ProRule" id="PRU00175"/>
    </source>
</evidence>